<dbReference type="PANTHER" id="PTHR33908">
    <property type="entry name" value="MANNOSYLTRANSFERASE YKCB-RELATED"/>
    <property type="match status" value="1"/>
</dbReference>
<evidence type="ECO:0000256" key="7">
    <source>
        <dbReference type="ARBA" id="ARBA00023136"/>
    </source>
</evidence>
<dbReference type="GO" id="GO:0016763">
    <property type="term" value="F:pentosyltransferase activity"/>
    <property type="evidence" value="ECO:0007669"/>
    <property type="project" value="TreeGrafter"/>
</dbReference>
<feature type="transmembrane region" description="Helical" evidence="8">
    <location>
        <begin position="202"/>
        <end position="222"/>
    </location>
</feature>
<feature type="transmembrane region" description="Helical" evidence="8">
    <location>
        <begin position="257"/>
        <end position="274"/>
    </location>
</feature>
<evidence type="ECO:0000256" key="1">
    <source>
        <dbReference type="ARBA" id="ARBA00004651"/>
    </source>
</evidence>
<feature type="domain" description="Glycosyltransferase RgtA/B/C/D-like" evidence="9">
    <location>
        <begin position="61"/>
        <end position="217"/>
    </location>
</feature>
<dbReference type="PANTHER" id="PTHR33908:SF11">
    <property type="entry name" value="MEMBRANE PROTEIN"/>
    <property type="match status" value="1"/>
</dbReference>
<reference evidence="10" key="2">
    <citation type="submission" date="2021-04" db="EMBL/GenBank/DDBJ databases">
        <authorList>
            <person name="Gilroy R."/>
        </authorList>
    </citation>
    <scope>NUCLEOTIDE SEQUENCE</scope>
    <source>
        <strain evidence="10">USAMLcec3-2134</strain>
    </source>
</reference>
<feature type="transmembrane region" description="Helical" evidence="8">
    <location>
        <begin position="286"/>
        <end position="309"/>
    </location>
</feature>
<evidence type="ECO:0000256" key="2">
    <source>
        <dbReference type="ARBA" id="ARBA00022475"/>
    </source>
</evidence>
<name>A0A9D2SCU1_9FIRM</name>
<keyword evidence="6 8" id="KW-1133">Transmembrane helix</keyword>
<feature type="transmembrane region" description="Helical" evidence="8">
    <location>
        <begin position="340"/>
        <end position="358"/>
    </location>
</feature>
<organism evidence="10 11">
    <name type="scientific">Candidatus Eisenbergiella merdigallinarum</name>
    <dbReference type="NCBI Taxonomy" id="2838552"/>
    <lineage>
        <taxon>Bacteria</taxon>
        <taxon>Bacillati</taxon>
        <taxon>Bacillota</taxon>
        <taxon>Clostridia</taxon>
        <taxon>Lachnospirales</taxon>
        <taxon>Lachnospiraceae</taxon>
        <taxon>Eisenbergiella</taxon>
    </lineage>
</organism>
<keyword evidence="2" id="KW-1003">Cell membrane</keyword>
<keyword evidence="4 10" id="KW-0808">Transferase</keyword>
<dbReference type="AlphaFoldDB" id="A0A9D2SCU1"/>
<evidence type="ECO:0000256" key="5">
    <source>
        <dbReference type="ARBA" id="ARBA00022692"/>
    </source>
</evidence>
<comment type="caution">
    <text evidence="10">The sequence shown here is derived from an EMBL/GenBank/DDBJ whole genome shotgun (WGS) entry which is preliminary data.</text>
</comment>
<evidence type="ECO:0000313" key="10">
    <source>
        <dbReference type="EMBL" id="HJB91069.1"/>
    </source>
</evidence>
<dbReference type="Proteomes" id="UP000886883">
    <property type="component" value="Unassembled WGS sequence"/>
</dbReference>
<keyword evidence="3 10" id="KW-0328">Glycosyltransferase</keyword>
<keyword evidence="7 8" id="KW-0472">Membrane</keyword>
<evidence type="ECO:0000313" key="11">
    <source>
        <dbReference type="Proteomes" id="UP000886883"/>
    </source>
</evidence>
<evidence type="ECO:0000256" key="4">
    <source>
        <dbReference type="ARBA" id="ARBA00022679"/>
    </source>
</evidence>
<dbReference type="EMBL" id="DWXE01000022">
    <property type="protein sequence ID" value="HJB91069.1"/>
    <property type="molecule type" value="Genomic_DNA"/>
</dbReference>
<gene>
    <name evidence="10" type="ORF">H9763_06320</name>
</gene>
<dbReference type="GO" id="GO:0005886">
    <property type="term" value="C:plasma membrane"/>
    <property type="evidence" value="ECO:0007669"/>
    <property type="project" value="UniProtKB-SubCell"/>
</dbReference>
<feature type="transmembrane region" description="Helical" evidence="8">
    <location>
        <begin position="172"/>
        <end position="193"/>
    </location>
</feature>
<dbReference type="GO" id="GO:0009103">
    <property type="term" value="P:lipopolysaccharide biosynthetic process"/>
    <property type="evidence" value="ECO:0007669"/>
    <property type="project" value="UniProtKB-ARBA"/>
</dbReference>
<comment type="subcellular location">
    <subcellularLocation>
        <location evidence="1">Cell membrane</location>
        <topology evidence="1">Multi-pass membrane protein</topology>
    </subcellularLocation>
</comment>
<evidence type="ECO:0000256" key="6">
    <source>
        <dbReference type="ARBA" id="ARBA00022989"/>
    </source>
</evidence>
<proteinExistence type="predicted"/>
<dbReference type="InterPro" id="IPR038731">
    <property type="entry name" value="RgtA/B/C-like"/>
</dbReference>
<keyword evidence="5 8" id="KW-0812">Transmembrane</keyword>
<accession>A0A9D2SCU1</accession>
<dbReference type="EC" id="2.4.-.-" evidence="10"/>
<feature type="transmembrane region" description="Helical" evidence="8">
    <location>
        <begin position="315"/>
        <end position="333"/>
    </location>
</feature>
<evidence type="ECO:0000256" key="8">
    <source>
        <dbReference type="SAM" id="Phobius"/>
    </source>
</evidence>
<reference evidence="10" key="1">
    <citation type="journal article" date="2021" name="PeerJ">
        <title>Extensive microbial diversity within the chicken gut microbiome revealed by metagenomics and culture.</title>
        <authorList>
            <person name="Gilroy R."/>
            <person name="Ravi A."/>
            <person name="Getino M."/>
            <person name="Pursley I."/>
            <person name="Horton D.L."/>
            <person name="Alikhan N.F."/>
            <person name="Baker D."/>
            <person name="Gharbi K."/>
            <person name="Hall N."/>
            <person name="Watson M."/>
            <person name="Adriaenssens E.M."/>
            <person name="Foster-Nyarko E."/>
            <person name="Jarju S."/>
            <person name="Secka A."/>
            <person name="Antonio M."/>
            <person name="Oren A."/>
            <person name="Chaudhuri R.R."/>
            <person name="La Ragione R."/>
            <person name="Hildebrand F."/>
            <person name="Pallen M.J."/>
        </authorList>
    </citation>
    <scope>NUCLEOTIDE SEQUENCE</scope>
    <source>
        <strain evidence="10">USAMLcec3-2134</strain>
    </source>
</reference>
<evidence type="ECO:0000259" key="9">
    <source>
        <dbReference type="Pfam" id="PF13231"/>
    </source>
</evidence>
<sequence length="479" mass="54593">MREKIRTDRFRILSWGGVAFFTLLYASLIFNRNVWTDEIFTLKLIQNDFAGIVEGTAADVHPPLYYFLARVALLIFGDSLQVQKLVTILPMSLTLLLGATKVRRQFSDVTACFFIWTLGCLPCTMEYAVQVRMYSMALLAVTACGLYALEAFETEKRGAWIGFTVSALAAAWLHYFALGSVLLIQGFLFLALLMKKRRKLKCWLAAAAVMIAGYAPWAGVFLRQSAGVAQSYWIPKITWSTVADYFQWAFGISKWKWPAWAFTALAVGAGIMAVSGAAKRRREETAALLAMLVPALTAAAGVILSFLIRPVYRDQYVFPAMGLFCLFFAVELSRLVKRKAILIPVCLFLLFLGAVQYLETWRQEYRSTLTDQTVEFWEEHVGEDDLIVYNLEVYEFCYSYYFPEEKLSYVRDVDLDQEFDEIWFLDTPGEWEFVPPQILPYDLQIEYMGHYGIEHNEFDIYRVTKGPNPQPLPGEGAQG</sequence>
<dbReference type="InterPro" id="IPR050297">
    <property type="entry name" value="LipidA_mod_glycosyltrf_83"/>
</dbReference>
<protein>
    <submittedName>
        <fullName evidence="10">Glycosyltransferase family 39 protein</fullName>
        <ecNumber evidence="10">2.4.-.-</ecNumber>
    </submittedName>
</protein>
<dbReference type="Pfam" id="PF13231">
    <property type="entry name" value="PMT_2"/>
    <property type="match status" value="1"/>
</dbReference>
<feature type="transmembrane region" description="Helical" evidence="8">
    <location>
        <begin position="12"/>
        <end position="30"/>
    </location>
</feature>
<evidence type="ECO:0000256" key="3">
    <source>
        <dbReference type="ARBA" id="ARBA00022676"/>
    </source>
</evidence>